<evidence type="ECO:0000313" key="3">
    <source>
        <dbReference type="Proteomes" id="UP001335648"/>
    </source>
</evidence>
<reference evidence="2 3" key="1">
    <citation type="journal article" date="2023" name="Mol. Biol. Evol.">
        <title>Genomics of Secondarily Temperate Adaptation in the Only Non-Antarctic Icefish.</title>
        <authorList>
            <person name="Rivera-Colon A.G."/>
            <person name="Rayamajhi N."/>
            <person name="Minhas B.F."/>
            <person name="Madrigal G."/>
            <person name="Bilyk K.T."/>
            <person name="Yoon V."/>
            <person name="Hune M."/>
            <person name="Gregory S."/>
            <person name="Cheng C.H.C."/>
            <person name="Catchen J.M."/>
        </authorList>
    </citation>
    <scope>NUCLEOTIDE SEQUENCE [LARGE SCALE GENOMIC DNA]</scope>
    <source>
        <strain evidence="2">JC2023a</strain>
    </source>
</reference>
<dbReference type="Proteomes" id="UP001335648">
    <property type="component" value="Unassembled WGS sequence"/>
</dbReference>
<feature type="region of interest" description="Disordered" evidence="1">
    <location>
        <begin position="36"/>
        <end position="66"/>
    </location>
</feature>
<accession>A0AAN8CN45</accession>
<evidence type="ECO:0000313" key="2">
    <source>
        <dbReference type="EMBL" id="KAK5906880.1"/>
    </source>
</evidence>
<organism evidence="2 3">
    <name type="scientific">Champsocephalus esox</name>
    <name type="common">pike icefish</name>
    <dbReference type="NCBI Taxonomy" id="159716"/>
    <lineage>
        <taxon>Eukaryota</taxon>
        <taxon>Metazoa</taxon>
        <taxon>Chordata</taxon>
        <taxon>Craniata</taxon>
        <taxon>Vertebrata</taxon>
        <taxon>Euteleostomi</taxon>
        <taxon>Actinopterygii</taxon>
        <taxon>Neopterygii</taxon>
        <taxon>Teleostei</taxon>
        <taxon>Neoteleostei</taxon>
        <taxon>Acanthomorphata</taxon>
        <taxon>Eupercaria</taxon>
        <taxon>Perciformes</taxon>
        <taxon>Notothenioidei</taxon>
        <taxon>Channichthyidae</taxon>
        <taxon>Champsocephalus</taxon>
    </lineage>
</organism>
<dbReference type="AlphaFoldDB" id="A0AAN8CN45"/>
<keyword evidence="3" id="KW-1185">Reference proteome</keyword>
<sequence length="66" mass="7644">MRHSPDTLLQNSDCLSAEERGLRGGIPSLCERESRWEQRRRMERDDSCRRESAASSESVKQDSCCR</sequence>
<gene>
    <name evidence="2" type="ORF">CesoFtcFv8_004786</name>
</gene>
<proteinExistence type="predicted"/>
<name>A0AAN8CN45_9TELE</name>
<evidence type="ECO:0000256" key="1">
    <source>
        <dbReference type="SAM" id="MobiDB-lite"/>
    </source>
</evidence>
<dbReference type="EMBL" id="JAULUE010002049">
    <property type="protein sequence ID" value="KAK5906880.1"/>
    <property type="molecule type" value="Genomic_DNA"/>
</dbReference>
<comment type="caution">
    <text evidence="2">The sequence shown here is derived from an EMBL/GenBank/DDBJ whole genome shotgun (WGS) entry which is preliminary data.</text>
</comment>
<protein>
    <submittedName>
        <fullName evidence="2">Uncharacterized protein</fullName>
    </submittedName>
</protein>
<feature type="compositionally biased region" description="Basic and acidic residues" evidence="1">
    <location>
        <begin position="36"/>
        <end position="52"/>
    </location>
</feature>